<organism evidence="3 4">
    <name type="scientific">Rubidibacter lacunae KORDI 51-2</name>
    <dbReference type="NCBI Taxonomy" id="582515"/>
    <lineage>
        <taxon>Bacteria</taxon>
        <taxon>Bacillati</taxon>
        <taxon>Cyanobacteriota</taxon>
        <taxon>Cyanophyceae</taxon>
        <taxon>Oscillatoriophycideae</taxon>
        <taxon>Chroococcales</taxon>
        <taxon>Aphanothecaceae</taxon>
        <taxon>Rubidibacter</taxon>
    </lineage>
</organism>
<dbReference type="STRING" id="582515.KR51_00006230"/>
<dbReference type="InParanoid" id="U5DDT0"/>
<proteinExistence type="inferred from homology"/>
<feature type="transmembrane region" description="Helical" evidence="2">
    <location>
        <begin position="57"/>
        <end position="75"/>
    </location>
</feature>
<keyword evidence="2" id="KW-0812">Transmembrane</keyword>
<protein>
    <recommendedName>
        <fullName evidence="5">DUF565 domain-containing protein</fullName>
    </recommendedName>
</protein>
<keyword evidence="4" id="KW-1185">Reference proteome</keyword>
<dbReference type="InterPro" id="IPR007572">
    <property type="entry name" value="Uncharacterised_Ycf20"/>
</dbReference>
<sequence length="115" mass="12681">MQNTRLTLLTRTAGDRLQQFFVNPWRRLSAIAIGSLSGFFLGSAITLTTGQRGTNDLLAAALLLLFVELVNFRVYRLPPARGGNTPPRPLWVETLSALKLGLTFCLFLEAFKLGS</sequence>
<dbReference type="eggNOG" id="ENOG5032RRW">
    <property type="taxonomic scope" value="Bacteria"/>
</dbReference>
<dbReference type="RefSeq" id="WP_022604622.1">
    <property type="nucleotide sequence ID" value="NZ_ASSJ01000010.1"/>
</dbReference>
<dbReference type="PANTHER" id="PTHR33787">
    <property type="match status" value="1"/>
</dbReference>
<keyword evidence="2" id="KW-0472">Membrane</keyword>
<comment type="similarity">
    <text evidence="1">Belongs to the ycf20 family.</text>
</comment>
<gene>
    <name evidence="3" type="ORF">KR51_00006230</name>
</gene>
<dbReference type="AlphaFoldDB" id="U5DDT0"/>
<keyword evidence="2" id="KW-1133">Transmembrane helix</keyword>
<accession>U5DDT0</accession>
<dbReference type="EMBL" id="ASSJ01000010">
    <property type="protein sequence ID" value="ERN42668.1"/>
    <property type="molecule type" value="Genomic_DNA"/>
</dbReference>
<name>U5DDT0_9CHRO</name>
<reference evidence="3 4" key="1">
    <citation type="submission" date="2013-05" db="EMBL/GenBank/DDBJ databases">
        <title>Draft genome sequence of Rubidibacter lacunae KORDI 51-2.</title>
        <authorList>
            <person name="Choi D.H."/>
            <person name="Noh J.H."/>
            <person name="Kwon K.-K."/>
            <person name="Lee J.-H."/>
            <person name="Ryu J.-Y."/>
        </authorList>
    </citation>
    <scope>NUCLEOTIDE SEQUENCE [LARGE SCALE GENOMIC DNA]</scope>
    <source>
        <strain evidence="3 4">KORDI 51-2</strain>
    </source>
</reference>
<dbReference type="Pfam" id="PF04483">
    <property type="entry name" value="DUF565"/>
    <property type="match status" value="1"/>
</dbReference>
<dbReference type="OrthoDB" id="424985at2"/>
<feature type="transmembrane region" description="Helical" evidence="2">
    <location>
        <begin position="28"/>
        <end position="50"/>
    </location>
</feature>
<comment type="caution">
    <text evidence="3">The sequence shown here is derived from an EMBL/GenBank/DDBJ whole genome shotgun (WGS) entry which is preliminary data.</text>
</comment>
<evidence type="ECO:0000256" key="2">
    <source>
        <dbReference type="SAM" id="Phobius"/>
    </source>
</evidence>
<evidence type="ECO:0000256" key="1">
    <source>
        <dbReference type="ARBA" id="ARBA00009846"/>
    </source>
</evidence>
<dbReference type="PANTHER" id="PTHR33787:SF5">
    <property type="entry name" value="YCF20-LIKE PROTEIN"/>
    <property type="match status" value="1"/>
</dbReference>
<evidence type="ECO:0000313" key="4">
    <source>
        <dbReference type="Proteomes" id="UP000016960"/>
    </source>
</evidence>
<evidence type="ECO:0008006" key="5">
    <source>
        <dbReference type="Google" id="ProtNLM"/>
    </source>
</evidence>
<evidence type="ECO:0000313" key="3">
    <source>
        <dbReference type="EMBL" id="ERN42668.1"/>
    </source>
</evidence>
<dbReference type="Proteomes" id="UP000016960">
    <property type="component" value="Unassembled WGS sequence"/>
</dbReference>